<keyword evidence="2" id="KW-0812">Transmembrane</keyword>
<gene>
    <name evidence="3" type="ORF">AOZ06_36325</name>
</gene>
<dbReference type="Proteomes" id="UP000063699">
    <property type="component" value="Chromosome"/>
</dbReference>
<evidence type="ECO:0000313" key="3">
    <source>
        <dbReference type="EMBL" id="ALG11613.1"/>
    </source>
</evidence>
<feature type="compositionally biased region" description="Polar residues" evidence="1">
    <location>
        <begin position="162"/>
        <end position="175"/>
    </location>
</feature>
<dbReference type="AlphaFoldDB" id="A0A0N9IAT3"/>
<accession>A0A0N9IAT3</accession>
<name>A0A0N9IAT3_9PSEU</name>
<feature type="region of interest" description="Disordered" evidence="1">
    <location>
        <begin position="155"/>
        <end position="175"/>
    </location>
</feature>
<keyword evidence="2" id="KW-0472">Membrane</keyword>
<dbReference type="EMBL" id="CP012752">
    <property type="protein sequence ID" value="ALG11613.1"/>
    <property type="molecule type" value="Genomic_DNA"/>
</dbReference>
<protein>
    <submittedName>
        <fullName evidence="3">Uncharacterized protein</fullName>
    </submittedName>
</protein>
<evidence type="ECO:0000256" key="2">
    <source>
        <dbReference type="SAM" id="Phobius"/>
    </source>
</evidence>
<organism evidence="3 4">
    <name type="scientific">Kibdelosporangium phytohabitans</name>
    <dbReference type="NCBI Taxonomy" id="860235"/>
    <lineage>
        <taxon>Bacteria</taxon>
        <taxon>Bacillati</taxon>
        <taxon>Actinomycetota</taxon>
        <taxon>Actinomycetes</taxon>
        <taxon>Pseudonocardiales</taxon>
        <taxon>Pseudonocardiaceae</taxon>
        <taxon>Kibdelosporangium</taxon>
    </lineage>
</organism>
<feature type="transmembrane region" description="Helical" evidence="2">
    <location>
        <begin position="128"/>
        <end position="150"/>
    </location>
</feature>
<feature type="transmembrane region" description="Helical" evidence="2">
    <location>
        <begin position="100"/>
        <end position="122"/>
    </location>
</feature>
<keyword evidence="4" id="KW-1185">Reference proteome</keyword>
<reference evidence="3 4" key="1">
    <citation type="submission" date="2015-07" db="EMBL/GenBank/DDBJ databases">
        <title>Genome sequencing of Kibdelosporangium phytohabitans.</title>
        <authorList>
            <person name="Qin S."/>
            <person name="Xing K."/>
        </authorList>
    </citation>
    <scope>NUCLEOTIDE SEQUENCE [LARGE SCALE GENOMIC DNA]</scope>
    <source>
        <strain evidence="3 4">KLBMP1111</strain>
    </source>
</reference>
<keyword evidence="2" id="KW-1133">Transmembrane helix</keyword>
<evidence type="ECO:0000256" key="1">
    <source>
        <dbReference type="SAM" id="MobiDB-lite"/>
    </source>
</evidence>
<sequence>MTMTRVVALGLASGVLFGATMGFLNDNVWVGVVGGVYFGVFMAVVMRRSWEARPLKGLDRSQRRHVARTMRRGEAMDDAKLARPLVESANALLATPFPVVLMRAVFVLMFVLGAAVVVLDVVDGEVPAVSGVLLMLFSLVFLFAVVPMGIRQRERADRSKRATQSRWGDNPTGSV</sequence>
<evidence type="ECO:0000313" key="4">
    <source>
        <dbReference type="Proteomes" id="UP000063699"/>
    </source>
</evidence>
<dbReference type="KEGG" id="kphy:AOZ06_36325"/>
<proteinExistence type="predicted"/>
<feature type="transmembrane region" description="Helical" evidence="2">
    <location>
        <begin position="28"/>
        <end position="46"/>
    </location>
</feature>